<sequence length="622" mass="71387">MKGECTPDAVPVVMKFLSFDYIPSPDSRGRDPAKSRLAIDLAVKGLKMLGNILSSTHSNPDIKTVATPLLVECVEALCSWINFLVFPTNMDPFWDNERGQLHNYYSNILRNIISTDTAVLKAFISSPRFLKLVLRLWMVNGDTTTSINADLQGNIPLLTTCLEEEESRDALCHQILHDGVSEKLASSLIGRIDRAHHFVRTAPQSTVVDYVEQALYIIIRLTRVENATILEAFVSAHHVFVIFDALDVLSELIERDNPGGLWSKPFFGVFTYALNLLLDTRVRYIHHLSEAVERHAILTLGRLSATIPAQKCTELHQMILLHIHGFLNHILTHMFFPQLLVVFMRSGTYRSWKLGNFPQIQNKDLQGIWREFWIAAQEYEDVYMGMAPGTPICDNASCDDIEERIERSRRCSGCLSVSYCSEHCQSVDWNRFHREECRHAKRHNDQRRVAHTRYRFTARQLQASWVEATCNKVFTKLEEASTRQEAFPDHAPHEIVSVIDSTHILFHPTNRVSPVSLRHEPRWWIRTKNGNFEEEASYLNPRMTALVDDYRSGNLGTKYRLVELDLVYGVEALSTLMLLKCLDNGEYKVAYSIPRRGELEAIRMVKRTPLLRPEDLDIDHLF</sequence>
<dbReference type="SUPFAM" id="SSF144232">
    <property type="entry name" value="HIT/MYND zinc finger-like"/>
    <property type="match status" value="1"/>
</dbReference>
<keyword evidence="1" id="KW-0479">Metal-binding</keyword>
<evidence type="ECO:0000256" key="1">
    <source>
        <dbReference type="ARBA" id="ARBA00022723"/>
    </source>
</evidence>
<dbReference type="Gene3D" id="6.10.140.2220">
    <property type="match status" value="1"/>
</dbReference>
<proteinExistence type="predicted"/>
<dbReference type="PROSITE" id="PS50865">
    <property type="entry name" value="ZF_MYND_2"/>
    <property type="match status" value="1"/>
</dbReference>
<keyword evidence="7" id="KW-1185">Reference proteome</keyword>
<dbReference type="GO" id="GO:0008270">
    <property type="term" value="F:zinc ion binding"/>
    <property type="evidence" value="ECO:0007669"/>
    <property type="project" value="UniProtKB-KW"/>
</dbReference>
<accession>A0A8H6I8M2</accession>
<evidence type="ECO:0000313" key="7">
    <source>
        <dbReference type="Proteomes" id="UP000521943"/>
    </source>
</evidence>
<comment type="caution">
    <text evidence="6">The sequence shown here is derived from an EMBL/GenBank/DDBJ whole genome shotgun (WGS) entry which is preliminary data.</text>
</comment>
<evidence type="ECO:0000259" key="5">
    <source>
        <dbReference type="PROSITE" id="PS50865"/>
    </source>
</evidence>
<evidence type="ECO:0000256" key="2">
    <source>
        <dbReference type="ARBA" id="ARBA00022771"/>
    </source>
</evidence>
<evidence type="ECO:0000313" key="6">
    <source>
        <dbReference type="EMBL" id="KAF6760886.1"/>
    </source>
</evidence>
<evidence type="ECO:0000256" key="4">
    <source>
        <dbReference type="PROSITE-ProRule" id="PRU00134"/>
    </source>
</evidence>
<evidence type="ECO:0000256" key="3">
    <source>
        <dbReference type="ARBA" id="ARBA00022833"/>
    </source>
</evidence>
<name>A0A8H6I8M2_9AGAR</name>
<keyword evidence="2 4" id="KW-0863">Zinc-finger</keyword>
<gene>
    <name evidence="6" type="ORF">DFP72DRAFT_56699</name>
</gene>
<organism evidence="6 7">
    <name type="scientific">Ephemerocybe angulata</name>
    <dbReference type="NCBI Taxonomy" id="980116"/>
    <lineage>
        <taxon>Eukaryota</taxon>
        <taxon>Fungi</taxon>
        <taxon>Dikarya</taxon>
        <taxon>Basidiomycota</taxon>
        <taxon>Agaricomycotina</taxon>
        <taxon>Agaricomycetes</taxon>
        <taxon>Agaricomycetidae</taxon>
        <taxon>Agaricales</taxon>
        <taxon>Agaricineae</taxon>
        <taxon>Psathyrellaceae</taxon>
        <taxon>Ephemerocybe</taxon>
    </lineage>
</organism>
<keyword evidence="3" id="KW-0862">Zinc</keyword>
<dbReference type="InterPro" id="IPR002893">
    <property type="entry name" value="Znf_MYND"/>
</dbReference>
<dbReference type="AlphaFoldDB" id="A0A8H6I8M2"/>
<protein>
    <recommendedName>
        <fullName evidence="5">MYND-type domain-containing protein</fullName>
    </recommendedName>
</protein>
<dbReference type="Pfam" id="PF01753">
    <property type="entry name" value="zf-MYND"/>
    <property type="match status" value="1"/>
</dbReference>
<dbReference type="Proteomes" id="UP000521943">
    <property type="component" value="Unassembled WGS sequence"/>
</dbReference>
<reference evidence="6 7" key="1">
    <citation type="submission" date="2020-07" db="EMBL/GenBank/DDBJ databases">
        <title>Comparative genomics of pyrophilous fungi reveals a link between fire events and developmental genes.</title>
        <authorList>
            <consortium name="DOE Joint Genome Institute"/>
            <person name="Steindorff A.S."/>
            <person name="Carver A."/>
            <person name="Calhoun S."/>
            <person name="Stillman K."/>
            <person name="Liu H."/>
            <person name="Lipzen A."/>
            <person name="Pangilinan J."/>
            <person name="Labutti K."/>
            <person name="Bruns T.D."/>
            <person name="Grigoriev I.V."/>
        </authorList>
    </citation>
    <scope>NUCLEOTIDE SEQUENCE [LARGE SCALE GENOMIC DNA]</scope>
    <source>
        <strain evidence="6 7">CBS 144469</strain>
    </source>
</reference>
<feature type="domain" description="MYND-type" evidence="5">
    <location>
        <begin position="395"/>
        <end position="437"/>
    </location>
</feature>
<dbReference type="EMBL" id="JACGCI010000011">
    <property type="protein sequence ID" value="KAF6760886.1"/>
    <property type="molecule type" value="Genomic_DNA"/>
</dbReference>